<evidence type="ECO:0000313" key="1">
    <source>
        <dbReference type="EMBL" id="KDN84446.1"/>
    </source>
</evidence>
<dbReference type="EMBL" id="JNBY01000093">
    <property type="protein sequence ID" value="KDN84446.1"/>
    <property type="molecule type" value="Genomic_DNA"/>
</dbReference>
<comment type="caution">
    <text evidence="1">The sequence shown here is derived from an EMBL/GenBank/DDBJ whole genome shotgun (WGS) entry which is preliminary data.</text>
</comment>
<gene>
    <name evidence="1" type="ORF">KCH_42370</name>
</gene>
<reference evidence="1 2" key="1">
    <citation type="submission" date="2014-05" db="EMBL/GenBank/DDBJ databases">
        <title>Draft Genome Sequence of Kitasatospora cheerisanensis KCTC 2395.</title>
        <authorList>
            <person name="Nam D.H."/>
        </authorList>
    </citation>
    <scope>NUCLEOTIDE SEQUENCE [LARGE SCALE GENOMIC DNA]</scope>
    <source>
        <strain evidence="1 2">KCTC 2395</strain>
    </source>
</reference>
<keyword evidence="2" id="KW-1185">Reference proteome</keyword>
<sequence length="43" mass="4953">MLPSRRATWAWPCAWGRDARLWVRWGTGGAVRPDRKSAGKTRQ</sequence>
<dbReference type="AlphaFoldDB" id="A0A066Z273"/>
<proteinExistence type="predicted"/>
<evidence type="ECO:0000313" key="2">
    <source>
        <dbReference type="Proteomes" id="UP000027178"/>
    </source>
</evidence>
<protein>
    <submittedName>
        <fullName evidence="1">Uncharacterized protein</fullName>
    </submittedName>
</protein>
<organism evidence="1 2">
    <name type="scientific">Kitasatospora cheerisanensis KCTC 2395</name>
    <dbReference type="NCBI Taxonomy" id="1348663"/>
    <lineage>
        <taxon>Bacteria</taxon>
        <taxon>Bacillati</taxon>
        <taxon>Actinomycetota</taxon>
        <taxon>Actinomycetes</taxon>
        <taxon>Kitasatosporales</taxon>
        <taxon>Streptomycetaceae</taxon>
        <taxon>Kitasatospora</taxon>
    </lineage>
</organism>
<name>A0A066Z273_9ACTN</name>
<dbReference type="Proteomes" id="UP000027178">
    <property type="component" value="Unassembled WGS sequence"/>
</dbReference>
<dbReference type="HOGENOM" id="CLU_3234810_0_0_11"/>
<dbReference type="PATRIC" id="fig|1348663.4.peg.4085"/>
<accession>A0A066Z273</accession>